<name>A0ABN6M226_9BACT</name>
<dbReference type="SUPFAM" id="SSF50156">
    <property type="entry name" value="PDZ domain-like"/>
    <property type="match status" value="1"/>
</dbReference>
<dbReference type="PANTHER" id="PTHR32060">
    <property type="entry name" value="TAIL-SPECIFIC PROTEASE"/>
    <property type="match status" value="1"/>
</dbReference>
<evidence type="ECO:0000256" key="5">
    <source>
        <dbReference type="RuleBase" id="RU004404"/>
    </source>
</evidence>
<dbReference type="Pfam" id="PF17820">
    <property type="entry name" value="PDZ_6"/>
    <property type="match status" value="1"/>
</dbReference>
<protein>
    <submittedName>
        <fullName evidence="7">Peptidase S41</fullName>
    </submittedName>
</protein>
<dbReference type="InterPro" id="IPR029045">
    <property type="entry name" value="ClpP/crotonase-like_dom_sf"/>
</dbReference>
<dbReference type="InterPro" id="IPR005151">
    <property type="entry name" value="Tail-specific_protease"/>
</dbReference>
<keyword evidence="4 5" id="KW-0720">Serine protease</keyword>
<dbReference type="SMART" id="SM00228">
    <property type="entry name" value="PDZ"/>
    <property type="match status" value="1"/>
</dbReference>
<dbReference type="InterPro" id="IPR055210">
    <property type="entry name" value="CtpA/B_N"/>
</dbReference>
<dbReference type="PANTHER" id="PTHR32060:SF30">
    <property type="entry name" value="CARBOXY-TERMINAL PROCESSING PROTEASE CTPA"/>
    <property type="match status" value="1"/>
</dbReference>
<dbReference type="Proteomes" id="UP000830055">
    <property type="component" value="Chromosome"/>
</dbReference>
<dbReference type="CDD" id="cd06782">
    <property type="entry name" value="cpPDZ_CPP-like"/>
    <property type="match status" value="1"/>
</dbReference>
<keyword evidence="2 5" id="KW-0645">Protease</keyword>
<accession>A0ABN6M226</accession>
<evidence type="ECO:0000256" key="1">
    <source>
        <dbReference type="ARBA" id="ARBA00009179"/>
    </source>
</evidence>
<dbReference type="Gene3D" id="3.30.750.44">
    <property type="match status" value="1"/>
</dbReference>
<dbReference type="InterPro" id="IPR001478">
    <property type="entry name" value="PDZ"/>
</dbReference>
<evidence type="ECO:0000256" key="4">
    <source>
        <dbReference type="ARBA" id="ARBA00022825"/>
    </source>
</evidence>
<dbReference type="Pfam" id="PF22694">
    <property type="entry name" value="CtpB_N-like"/>
    <property type="match status" value="1"/>
</dbReference>
<dbReference type="EMBL" id="AP025516">
    <property type="protein sequence ID" value="BDD86948.1"/>
    <property type="molecule type" value="Genomic_DNA"/>
</dbReference>
<gene>
    <name evidence="7" type="primary">ctpA-2</name>
    <name evidence="7" type="ORF">DPPLL_13130</name>
</gene>
<comment type="similarity">
    <text evidence="1 5">Belongs to the peptidase S41A family.</text>
</comment>
<dbReference type="Pfam" id="PF03572">
    <property type="entry name" value="Peptidase_S41"/>
    <property type="match status" value="1"/>
</dbReference>
<evidence type="ECO:0000313" key="7">
    <source>
        <dbReference type="EMBL" id="BDD86948.1"/>
    </source>
</evidence>
<dbReference type="Gene3D" id="2.30.42.10">
    <property type="match status" value="1"/>
</dbReference>
<keyword evidence="8" id="KW-1185">Reference proteome</keyword>
<dbReference type="CDD" id="cd07560">
    <property type="entry name" value="Peptidase_S41_CPP"/>
    <property type="match status" value="1"/>
</dbReference>
<dbReference type="InterPro" id="IPR041489">
    <property type="entry name" value="PDZ_6"/>
</dbReference>
<evidence type="ECO:0000256" key="3">
    <source>
        <dbReference type="ARBA" id="ARBA00022801"/>
    </source>
</evidence>
<proteinExistence type="inferred from homology"/>
<dbReference type="PROSITE" id="PS50106">
    <property type="entry name" value="PDZ"/>
    <property type="match status" value="1"/>
</dbReference>
<evidence type="ECO:0000313" key="8">
    <source>
        <dbReference type="Proteomes" id="UP000830055"/>
    </source>
</evidence>
<organism evidence="7 8">
    <name type="scientific">Desulfofustis limnaeus</name>
    <dbReference type="NCBI Taxonomy" id="2740163"/>
    <lineage>
        <taxon>Bacteria</taxon>
        <taxon>Pseudomonadati</taxon>
        <taxon>Thermodesulfobacteriota</taxon>
        <taxon>Desulfobulbia</taxon>
        <taxon>Desulfobulbales</taxon>
        <taxon>Desulfocapsaceae</taxon>
        <taxon>Desulfofustis</taxon>
    </lineage>
</organism>
<dbReference type="SUPFAM" id="SSF52096">
    <property type="entry name" value="ClpP/crotonase"/>
    <property type="match status" value="1"/>
</dbReference>
<dbReference type="NCBIfam" id="TIGR00225">
    <property type="entry name" value="prc"/>
    <property type="match status" value="1"/>
</dbReference>
<dbReference type="Gene3D" id="3.90.226.10">
    <property type="entry name" value="2-enoyl-CoA Hydratase, Chain A, domain 1"/>
    <property type="match status" value="1"/>
</dbReference>
<dbReference type="InterPro" id="IPR036034">
    <property type="entry name" value="PDZ_sf"/>
</dbReference>
<reference evidence="7 8" key="1">
    <citation type="submission" date="2022-01" db="EMBL/GenBank/DDBJ databases">
        <title>Desulfofustis limnae sp. nov., a novel mesophilic sulfate-reducing bacterium isolated from marsh soil.</title>
        <authorList>
            <person name="Watanabe M."/>
            <person name="Takahashi A."/>
            <person name="Kojima H."/>
            <person name="Fukui M."/>
        </authorList>
    </citation>
    <scope>NUCLEOTIDE SEQUENCE [LARGE SCALE GENOMIC DNA]</scope>
    <source>
        <strain evidence="7 8">PPLL</strain>
    </source>
</reference>
<sequence>MLTSRIDTRCLLSLVLFFILFSTALARAEISEKQQQETYQQLESFAAILSILQEHYVEEIDTKAVIEGAINGLLLSLDPHSSYLKPEHYREFQEETSGAFTGIGIEITLKDGVLTVIAPIEDTPAAKAGIKANDRIIKINDEFTKGKSPFDAVKLLRGPKGSEVTISIFREGWQELKEFTLVRDIIPLQSVRSYVIRPGLGYLRITNFQRNTTKEAREHLARLRQAEPLQGLILDLRNNPGGLLDQAVNVADLFLAEGLIVYTRGRNQDLNLTYEAHRDEKTESFYPLVVLVNEGSASAAEIVAGAVQDHHRGVIVGTKTFGKGSVQTIIPLADGAGLRMTTARYYTPNGRSIQATGIIPDIVVEASNGGNGSTESGSDEVMREENLENHFFNQGEAEATPTPEVAAEIQERLDQDNQLQAAYNILKSLVLFASFEEEPGKPVSR</sequence>
<feature type="domain" description="PDZ" evidence="6">
    <location>
        <begin position="89"/>
        <end position="157"/>
    </location>
</feature>
<dbReference type="InterPro" id="IPR004447">
    <property type="entry name" value="Peptidase_S41A"/>
</dbReference>
<evidence type="ECO:0000259" key="6">
    <source>
        <dbReference type="PROSITE" id="PS50106"/>
    </source>
</evidence>
<dbReference type="SMART" id="SM00245">
    <property type="entry name" value="TSPc"/>
    <property type="match status" value="1"/>
</dbReference>
<evidence type="ECO:0000256" key="2">
    <source>
        <dbReference type="ARBA" id="ARBA00022670"/>
    </source>
</evidence>
<keyword evidence="3 5" id="KW-0378">Hydrolase</keyword>